<dbReference type="InterPro" id="IPR011074">
    <property type="entry name" value="CRAL/TRIO_N_dom"/>
</dbReference>
<feature type="region of interest" description="Disordered" evidence="1">
    <location>
        <begin position="289"/>
        <end position="329"/>
    </location>
</feature>
<dbReference type="FunFam" id="3.40.525.10:FF:000008">
    <property type="entry name" value="Phosphatidylinositol transfer protein 3"/>
    <property type="match status" value="1"/>
</dbReference>
<evidence type="ECO:0000256" key="1">
    <source>
        <dbReference type="SAM" id="MobiDB-lite"/>
    </source>
</evidence>
<feature type="region of interest" description="Disordered" evidence="1">
    <location>
        <begin position="1"/>
        <end position="20"/>
    </location>
</feature>
<dbReference type="AlphaFoldDB" id="A0AA88DRV0"/>
<feature type="compositionally biased region" description="Basic and acidic residues" evidence="1">
    <location>
        <begin position="8"/>
        <end position="20"/>
    </location>
</feature>
<feature type="compositionally biased region" description="Polar residues" evidence="1">
    <location>
        <begin position="320"/>
        <end position="329"/>
    </location>
</feature>
<dbReference type="PANTHER" id="PTHR45824:SF18">
    <property type="entry name" value="OS01G0264700 PROTEIN"/>
    <property type="match status" value="1"/>
</dbReference>
<feature type="domain" description="CRAL-TRIO" evidence="2">
    <location>
        <begin position="85"/>
        <end position="248"/>
    </location>
</feature>
<keyword evidence="4" id="KW-1185">Reference proteome</keyword>
<dbReference type="EMBL" id="BTGU01000094">
    <property type="protein sequence ID" value="GMN60040.1"/>
    <property type="molecule type" value="Genomic_DNA"/>
</dbReference>
<accession>A0AA88DRV0</accession>
<dbReference type="InterPro" id="IPR036273">
    <property type="entry name" value="CRAL/TRIO_N_dom_sf"/>
</dbReference>
<dbReference type="Gramene" id="FCD_00025888-RA">
    <property type="protein sequence ID" value="FCD_00025888-RA:cds"/>
    <property type="gene ID" value="FCD_00025888"/>
</dbReference>
<dbReference type="GO" id="GO:0008526">
    <property type="term" value="F:phosphatidylinositol transfer activity"/>
    <property type="evidence" value="ECO:0007669"/>
    <property type="project" value="TreeGrafter"/>
</dbReference>
<dbReference type="Proteomes" id="UP001187192">
    <property type="component" value="Unassembled WGS sequence"/>
</dbReference>
<dbReference type="CDD" id="cd00170">
    <property type="entry name" value="SEC14"/>
    <property type="match status" value="1"/>
</dbReference>
<dbReference type="PROSITE" id="PS50191">
    <property type="entry name" value="CRAL_TRIO"/>
    <property type="match status" value="1"/>
</dbReference>
<dbReference type="SUPFAM" id="SSF46938">
    <property type="entry name" value="CRAL/TRIO N-terminal domain"/>
    <property type="match status" value="1"/>
</dbReference>
<dbReference type="Pfam" id="PF00650">
    <property type="entry name" value="CRAL_TRIO"/>
    <property type="match status" value="1"/>
</dbReference>
<dbReference type="SUPFAM" id="SSF52087">
    <property type="entry name" value="CRAL/TRIO domain"/>
    <property type="match status" value="1"/>
</dbReference>
<organism evidence="3 4">
    <name type="scientific">Ficus carica</name>
    <name type="common">Common fig</name>
    <dbReference type="NCBI Taxonomy" id="3494"/>
    <lineage>
        <taxon>Eukaryota</taxon>
        <taxon>Viridiplantae</taxon>
        <taxon>Streptophyta</taxon>
        <taxon>Embryophyta</taxon>
        <taxon>Tracheophyta</taxon>
        <taxon>Spermatophyta</taxon>
        <taxon>Magnoliopsida</taxon>
        <taxon>eudicotyledons</taxon>
        <taxon>Gunneridae</taxon>
        <taxon>Pentapetalae</taxon>
        <taxon>rosids</taxon>
        <taxon>fabids</taxon>
        <taxon>Rosales</taxon>
        <taxon>Moraceae</taxon>
        <taxon>Ficeae</taxon>
        <taxon>Ficus</taxon>
    </lineage>
</organism>
<evidence type="ECO:0000313" key="4">
    <source>
        <dbReference type="Proteomes" id="UP001187192"/>
    </source>
</evidence>
<dbReference type="InterPro" id="IPR001251">
    <property type="entry name" value="CRAL-TRIO_dom"/>
</dbReference>
<dbReference type="Gene3D" id="3.40.525.10">
    <property type="entry name" value="CRAL-TRIO lipid binding domain"/>
    <property type="match status" value="1"/>
</dbReference>
<dbReference type="SMART" id="SM00516">
    <property type="entry name" value="SEC14"/>
    <property type="match status" value="1"/>
</dbReference>
<gene>
    <name evidence="3" type="ORF">TIFTF001_029132</name>
</gene>
<sequence>MATPALKRSHESASEKCLSPEEKQAKINEVRKMMGSITDKLPDLFSDASITRYLRSRNWNTKKAGQMLIQTLKWRLEYRPDKIRWEEIAQEAETGKIYPANYFDKYGRVVLVLRPGFQNTKAISGQIRYLVYCMENAIKNLKSDQEQIVLLVDFNGWNSSSTSMKATRETVYIVQNHYPERLGLGILYNPPKIFESFWKLVKSFIEPKTFKKVKFVYPNNPQSQKIMEELFDKEKLESVFGGRNSTAFDYETYAQRMKEDDKKISNSCSSPSFKLSIIADSQQSELLALDQGPDCEHFDEGESSSSKETSSSNLGPLDNGTVNGNIASA</sequence>
<dbReference type="SMART" id="SM01100">
    <property type="entry name" value="CRAL_TRIO_N"/>
    <property type="match status" value="1"/>
</dbReference>
<dbReference type="PANTHER" id="PTHR45824">
    <property type="entry name" value="GH16843P"/>
    <property type="match status" value="1"/>
</dbReference>
<name>A0AA88DRV0_FICCA</name>
<evidence type="ECO:0000313" key="3">
    <source>
        <dbReference type="EMBL" id="GMN60040.1"/>
    </source>
</evidence>
<proteinExistence type="predicted"/>
<dbReference type="InterPro" id="IPR036865">
    <property type="entry name" value="CRAL-TRIO_dom_sf"/>
</dbReference>
<protein>
    <recommendedName>
        <fullName evidence="2">CRAL-TRIO domain-containing protein</fullName>
    </recommendedName>
</protein>
<dbReference type="InterPro" id="IPR052578">
    <property type="entry name" value="PI_Transfer_CRAL-TRIO"/>
</dbReference>
<evidence type="ECO:0000259" key="2">
    <source>
        <dbReference type="PROSITE" id="PS50191"/>
    </source>
</evidence>
<reference evidence="3" key="1">
    <citation type="submission" date="2023-07" db="EMBL/GenBank/DDBJ databases">
        <title>draft genome sequence of fig (Ficus carica).</title>
        <authorList>
            <person name="Takahashi T."/>
            <person name="Nishimura K."/>
        </authorList>
    </citation>
    <scope>NUCLEOTIDE SEQUENCE</scope>
</reference>
<comment type="caution">
    <text evidence="3">The sequence shown here is derived from an EMBL/GenBank/DDBJ whole genome shotgun (WGS) entry which is preliminary data.</text>
</comment>
<feature type="compositionally biased region" description="Low complexity" evidence="1">
    <location>
        <begin position="303"/>
        <end position="312"/>
    </location>
</feature>